<keyword evidence="2 5" id="KW-0396">Initiation factor</keyword>
<name>A0A1G2MT60_9BACT</name>
<evidence type="ECO:0000256" key="5">
    <source>
        <dbReference type="PROSITE-ProRule" id="PRU00181"/>
    </source>
</evidence>
<dbReference type="CDD" id="cd04451">
    <property type="entry name" value="S1_IF1"/>
    <property type="match status" value="1"/>
</dbReference>
<dbReference type="GO" id="GO:0003723">
    <property type="term" value="F:RNA binding"/>
    <property type="evidence" value="ECO:0007669"/>
    <property type="project" value="InterPro"/>
</dbReference>
<dbReference type="PROSITE" id="PS50832">
    <property type="entry name" value="S1_IF1_TYPE"/>
    <property type="match status" value="1"/>
</dbReference>
<dbReference type="SUPFAM" id="SSF50249">
    <property type="entry name" value="Nucleic acid-binding proteins"/>
    <property type="match status" value="1"/>
</dbReference>
<proteinExistence type="inferred from homology"/>
<dbReference type="InterPro" id="IPR004368">
    <property type="entry name" value="TIF_IF1"/>
</dbReference>
<dbReference type="EMBL" id="MHRP01000035">
    <property type="protein sequence ID" value="OHA26212.1"/>
    <property type="molecule type" value="Genomic_DNA"/>
</dbReference>
<evidence type="ECO:0000313" key="7">
    <source>
        <dbReference type="EMBL" id="OHA26212.1"/>
    </source>
</evidence>
<evidence type="ECO:0000313" key="8">
    <source>
        <dbReference type="Proteomes" id="UP000177943"/>
    </source>
</evidence>
<evidence type="ECO:0000256" key="3">
    <source>
        <dbReference type="ARBA" id="ARBA00022917"/>
    </source>
</evidence>
<dbReference type="GO" id="GO:0005829">
    <property type="term" value="C:cytosol"/>
    <property type="evidence" value="ECO:0007669"/>
    <property type="project" value="TreeGrafter"/>
</dbReference>
<dbReference type="Proteomes" id="UP000177943">
    <property type="component" value="Unassembled WGS sequence"/>
</dbReference>
<dbReference type="GO" id="GO:0003743">
    <property type="term" value="F:translation initiation factor activity"/>
    <property type="evidence" value="ECO:0007669"/>
    <property type="project" value="UniProtKB-UniRule"/>
</dbReference>
<reference evidence="7 8" key="1">
    <citation type="journal article" date="2016" name="Nat. Commun.">
        <title>Thousands of microbial genomes shed light on interconnected biogeochemical processes in an aquifer system.</title>
        <authorList>
            <person name="Anantharaman K."/>
            <person name="Brown C.T."/>
            <person name="Hug L.A."/>
            <person name="Sharon I."/>
            <person name="Castelle C.J."/>
            <person name="Probst A.J."/>
            <person name="Thomas B.C."/>
            <person name="Singh A."/>
            <person name="Wilkins M.J."/>
            <person name="Karaoz U."/>
            <person name="Brodie E.L."/>
            <person name="Williams K.H."/>
            <person name="Hubbard S.S."/>
            <person name="Banfield J.F."/>
        </authorList>
    </citation>
    <scope>NUCLEOTIDE SEQUENCE [LARGE SCALE GENOMIC DNA]</scope>
</reference>
<dbReference type="InterPro" id="IPR006196">
    <property type="entry name" value="RNA-binding_domain_S1_IF1"/>
</dbReference>
<dbReference type="InterPro" id="IPR012340">
    <property type="entry name" value="NA-bd_OB-fold"/>
</dbReference>
<gene>
    <name evidence="7" type="ORF">A3D56_03520</name>
</gene>
<dbReference type="Gene3D" id="2.40.50.140">
    <property type="entry name" value="Nucleic acid-binding proteins"/>
    <property type="match status" value="1"/>
</dbReference>
<dbReference type="Pfam" id="PF01176">
    <property type="entry name" value="eIF-1a"/>
    <property type="match status" value="1"/>
</dbReference>
<dbReference type="GO" id="GO:0043022">
    <property type="term" value="F:ribosome binding"/>
    <property type="evidence" value="ECO:0007669"/>
    <property type="project" value="TreeGrafter"/>
</dbReference>
<dbReference type="NCBIfam" id="TIGR00008">
    <property type="entry name" value="infA"/>
    <property type="match status" value="1"/>
</dbReference>
<evidence type="ECO:0000256" key="4">
    <source>
        <dbReference type="NCBIfam" id="TIGR00008"/>
    </source>
</evidence>
<evidence type="ECO:0000256" key="2">
    <source>
        <dbReference type="ARBA" id="ARBA00022540"/>
    </source>
</evidence>
<accession>A0A1G2MT60</accession>
<evidence type="ECO:0000256" key="1">
    <source>
        <dbReference type="ARBA" id="ARBA00010939"/>
    </source>
</evidence>
<sequence length="72" mass="8249">MENQKAKETTSVGIVTEALPNTLFRVKLENDQEQMAYLAGRMRMNRIRVLVGDRVKVELDLYGGKGRIVQRL</sequence>
<comment type="similarity">
    <text evidence="1">Belongs to the IF-1 family.</text>
</comment>
<keyword evidence="3 5" id="KW-0648">Protein biosynthesis</keyword>
<comment type="caution">
    <text evidence="7">The sequence shown here is derived from an EMBL/GenBank/DDBJ whole genome shotgun (WGS) entry which is preliminary data.</text>
</comment>
<dbReference type="PANTHER" id="PTHR33370:SF1">
    <property type="entry name" value="TRANSLATION INITIATION FACTOR IF-1, CHLOROPLASTIC"/>
    <property type="match status" value="1"/>
</dbReference>
<dbReference type="PANTHER" id="PTHR33370">
    <property type="entry name" value="TRANSLATION INITIATION FACTOR IF-1, CHLOROPLASTIC"/>
    <property type="match status" value="1"/>
</dbReference>
<evidence type="ECO:0000259" key="6">
    <source>
        <dbReference type="PROSITE" id="PS50832"/>
    </source>
</evidence>
<feature type="domain" description="S1-like" evidence="6">
    <location>
        <begin position="1"/>
        <end position="72"/>
    </location>
</feature>
<protein>
    <recommendedName>
        <fullName evidence="4">Translation initiation factor IF-1</fullName>
    </recommendedName>
</protein>
<dbReference type="AlphaFoldDB" id="A0A1G2MT60"/>
<organism evidence="7 8">
    <name type="scientific">Candidatus Taylorbacteria bacterium RIFCSPHIGHO2_02_FULL_45_35</name>
    <dbReference type="NCBI Taxonomy" id="1802311"/>
    <lineage>
        <taxon>Bacteria</taxon>
        <taxon>Candidatus Tayloriibacteriota</taxon>
    </lineage>
</organism>